<organism evidence="1 2">
    <name type="scientific">Holotrichia oblita</name>
    <name type="common">Chafer beetle</name>
    <dbReference type="NCBI Taxonomy" id="644536"/>
    <lineage>
        <taxon>Eukaryota</taxon>
        <taxon>Metazoa</taxon>
        <taxon>Ecdysozoa</taxon>
        <taxon>Arthropoda</taxon>
        <taxon>Hexapoda</taxon>
        <taxon>Insecta</taxon>
        <taxon>Pterygota</taxon>
        <taxon>Neoptera</taxon>
        <taxon>Endopterygota</taxon>
        <taxon>Coleoptera</taxon>
        <taxon>Polyphaga</taxon>
        <taxon>Scarabaeiformia</taxon>
        <taxon>Scarabaeidae</taxon>
        <taxon>Melolonthinae</taxon>
        <taxon>Holotrichia</taxon>
    </lineage>
</organism>
<comment type="caution">
    <text evidence="1">The sequence shown here is derived from an EMBL/GenBank/DDBJ whole genome shotgun (WGS) entry which is preliminary data.</text>
</comment>
<evidence type="ECO:0000313" key="2">
    <source>
        <dbReference type="Proteomes" id="UP001056778"/>
    </source>
</evidence>
<accession>A0ACB9TEH4</accession>
<keyword evidence="2" id="KW-1185">Reference proteome</keyword>
<name>A0ACB9TEH4_HOLOL</name>
<dbReference type="EMBL" id="CM043017">
    <property type="protein sequence ID" value="KAI4465194.1"/>
    <property type="molecule type" value="Genomic_DNA"/>
</dbReference>
<protein>
    <submittedName>
        <fullName evidence="1">Aquaporin or aquaglyceroporin related</fullName>
    </submittedName>
</protein>
<sequence length="80" mass="8490">MVVHISGAHLNPAVSLAACIMGKLQLYLVPFYIIAQIVGGIIGYGLIIVYCVGPLLGGVLAAVIYRFTFIEGLSNVKKNN</sequence>
<gene>
    <name evidence="1" type="ORF">MML48_3g00002249</name>
</gene>
<dbReference type="Proteomes" id="UP001056778">
    <property type="component" value="Chromosome 3"/>
</dbReference>
<proteinExistence type="predicted"/>
<reference evidence="1" key="1">
    <citation type="submission" date="2022-04" db="EMBL/GenBank/DDBJ databases">
        <title>Chromosome-scale genome assembly of Holotrichia oblita Faldermann.</title>
        <authorList>
            <person name="Rongchong L."/>
        </authorList>
    </citation>
    <scope>NUCLEOTIDE SEQUENCE</scope>
    <source>
        <strain evidence="1">81SQS9</strain>
    </source>
</reference>
<evidence type="ECO:0000313" key="1">
    <source>
        <dbReference type="EMBL" id="KAI4465194.1"/>
    </source>
</evidence>